<evidence type="ECO:0000256" key="2">
    <source>
        <dbReference type="ARBA" id="ARBA00022448"/>
    </source>
</evidence>
<keyword evidence="5 7" id="KW-1133">Transmembrane helix</keyword>
<evidence type="ECO:0000313" key="10">
    <source>
        <dbReference type="Proteomes" id="UP000246635"/>
    </source>
</evidence>
<keyword evidence="6 7" id="KW-0472">Membrane</keyword>
<dbReference type="Gene3D" id="1.10.3720.10">
    <property type="entry name" value="MetI-like"/>
    <property type="match status" value="1"/>
</dbReference>
<evidence type="ECO:0000256" key="5">
    <source>
        <dbReference type="ARBA" id="ARBA00022989"/>
    </source>
</evidence>
<evidence type="ECO:0000256" key="3">
    <source>
        <dbReference type="ARBA" id="ARBA00022475"/>
    </source>
</evidence>
<evidence type="ECO:0000256" key="7">
    <source>
        <dbReference type="RuleBase" id="RU363032"/>
    </source>
</evidence>
<feature type="transmembrane region" description="Helical" evidence="7">
    <location>
        <begin position="104"/>
        <end position="124"/>
    </location>
</feature>
<evidence type="ECO:0000259" key="8">
    <source>
        <dbReference type="PROSITE" id="PS50928"/>
    </source>
</evidence>
<dbReference type="InterPro" id="IPR051393">
    <property type="entry name" value="ABC_transporter_permease"/>
</dbReference>
<dbReference type="GO" id="GO:0055085">
    <property type="term" value="P:transmembrane transport"/>
    <property type="evidence" value="ECO:0007669"/>
    <property type="project" value="InterPro"/>
</dbReference>
<organism evidence="9 10">
    <name type="scientific">Paenibacillus cellulosilyticus</name>
    <dbReference type="NCBI Taxonomy" id="375489"/>
    <lineage>
        <taxon>Bacteria</taxon>
        <taxon>Bacillati</taxon>
        <taxon>Bacillota</taxon>
        <taxon>Bacilli</taxon>
        <taxon>Bacillales</taxon>
        <taxon>Paenibacillaceae</taxon>
        <taxon>Paenibacillus</taxon>
    </lineage>
</organism>
<feature type="transmembrane region" description="Helical" evidence="7">
    <location>
        <begin position="12"/>
        <end position="37"/>
    </location>
</feature>
<dbReference type="SUPFAM" id="SSF161098">
    <property type="entry name" value="MetI-like"/>
    <property type="match status" value="1"/>
</dbReference>
<dbReference type="RefSeq" id="WP_110044073.1">
    <property type="nucleotide sequence ID" value="NZ_CP054612.1"/>
</dbReference>
<protein>
    <submittedName>
        <fullName evidence="9">Carbohydrate ABC transporter membrane protein 1 (CUT1 family)</fullName>
    </submittedName>
</protein>
<dbReference type="CDD" id="cd06261">
    <property type="entry name" value="TM_PBP2"/>
    <property type="match status" value="1"/>
</dbReference>
<feature type="transmembrane region" description="Helical" evidence="7">
    <location>
        <begin position="270"/>
        <end position="291"/>
    </location>
</feature>
<feature type="transmembrane region" description="Helical" evidence="7">
    <location>
        <begin position="154"/>
        <end position="177"/>
    </location>
</feature>
<keyword evidence="10" id="KW-1185">Reference proteome</keyword>
<keyword evidence="2 7" id="KW-0813">Transport</keyword>
<comment type="caution">
    <text evidence="9">The sequence shown here is derived from an EMBL/GenBank/DDBJ whole genome shotgun (WGS) entry which is preliminary data.</text>
</comment>
<evidence type="ECO:0000256" key="4">
    <source>
        <dbReference type="ARBA" id="ARBA00022692"/>
    </source>
</evidence>
<feature type="domain" description="ABC transmembrane type-1" evidence="8">
    <location>
        <begin position="67"/>
        <end position="288"/>
    </location>
</feature>
<dbReference type="PROSITE" id="PS50928">
    <property type="entry name" value="ABC_TM1"/>
    <property type="match status" value="1"/>
</dbReference>
<proteinExistence type="inferred from homology"/>
<dbReference type="OrthoDB" id="9788108at2"/>
<accession>A0A2V2YVD8</accession>
<dbReference type="InterPro" id="IPR000515">
    <property type="entry name" value="MetI-like"/>
</dbReference>
<name>A0A2V2YVD8_9BACL</name>
<gene>
    <name evidence="9" type="ORF">DFQ01_10771</name>
</gene>
<dbReference type="Proteomes" id="UP000246635">
    <property type="component" value="Unassembled WGS sequence"/>
</dbReference>
<dbReference type="PANTHER" id="PTHR30193">
    <property type="entry name" value="ABC TRANSPORTER PERMEASE PROTEIN"/>
    <property type="match status" value="1"/>
</dbReference>
<feature type="transmembrane region" description="Helical" evidence="7">
    <location>
        <begin position="71"/>
        <end position="92"/>
    </location>
</feature>
<evidence type="ECO:0000256" key="6">
    <source>
        <dbReference type="ARBA" id="ARBA00023136"/>
    </source>
</evidence>
<dbReference type="InterPro" id="IPR035906">
    <property type="entry name" value="MetI-like_sf"/>
</dbReference>
<dbReference type="Pfam" id="PF00528">
    <property type="entry name" value="BPD_transp_1"/>
    <property type="match status" value="1"/>
</dbReference>
<sequence length="299" mass="33627">MKRKLEMRWAYLFIAPALIGLSLFHLFPAIASMVLSFTEWNGLTKPDFVGLDNFKALVHDKEFIQSIRNTVYFTSISVPVSIGLATIASILLNQRIRGKSVYRTLYFVPVVTMSTAVGLIWKWLLNAEFGPVNYVLGLLHLPQPNWLSDPSMTMLSIVIVSIWSTVGYYMIILIAGLQGISATYYEAAEMDGASKWYQLFRITLPLLTPSLFFVLLIALINSLQLFDLVFVMTGGTTGTSGPNPMLLNSTRSIVYTIYDQGFVLFRMGYASAQAVVLFTAILIFTLVQFALQKKWVHYQ</sequence>
<comment type="subcellular location">
    <subcellularLocation>
        <location evidence="1 7">Cell membrane</location>
        <topology evidence="1 7">Multi-pass membrane protein</topology>
    </subcellularLocation>
</comment>
<comment type="similarity">
    <text evidence="7">Belongs to the binding-protein-dependent transport system permease family.</text>
</comment>
<keyword evidence="3" id="KW-1003">Cell membrane</keyword>
<keyword evidence="4 7" id="KW-0812">Transmembrane</keyword>
<dbReference type="SUPFAM" id="SSF160964">
    <property type="entry name" value="MalF N-terminal region-like"/>
    <property type="match status" value="1"/>
</dbReference>
<evidence type="ECO:0000313" key="9">
    <source>
        <dbReference type="EMBL" id="PWW03175.1"/>
    </source>
</evidence>
<reference evidence="9 10" key="1">
    <citation type="submission" date="2018-05" db="EMBL/GenBank/DDBJ databases">
        <title>Genomic Encyclopedia of Type Strains, Phase III (KMG-III): the genomes of soil and plant-associated and newly described type strains.</title>
        <authorList>
            <person name="Whitman W."/>
        </authorList>
    </citation>
    <scope>NUCLEOTIDE SEQUENCE [LARGE SCALE GENOMIC DNA]</scope>
    <source>
        <strain evidence="9 10">CECT 5696</strain>
    </source>
</reference>
<feature type="transmembrane region" description="Helical" evidence="7">
    <location>
        <begin position="198"/>
        <end position="220"/>
    </location>
</feature>
<dbReference type="GO" id="GO:0005886">
    <property type="term" value="C:plasma membrane"/>
    <property type="evidence" value="ECO:0007669"/>
    <property type="project" value="UniProtKB-SubCell"/>
</dbReference>
<evidence type="ECO:0000256" key="1">
    <source>
        <dbReference type="ARBA" id="ARBA00004651"/>
    </source>
</evidence>
<dbReference type="AlphaFoldDB" id="A0A2V2YVD8"/>
<dbReference type="PANTHER" id="PTHR30193:SF37">
    <property type="entry name" value="INNER MEMBRANE ABC TRANSPORTER PERMEASE PROTEIN YCJO"/>
    <property type="match status" value="1"/>
</dbReference>
<dbReference type="EMBL" id="QGTQ01000007">
    <property type="protein sequence ID" value="PWW03175.1"/>
    <property type="molecule type" value="Genomic_DNA"/>
</dbReference>